<feature type="region of interest" description="Disordered" evidence="1">
    <location>
        <begin position="9"/>
        <end position="39"/>
    </location>
</feature>
<evidence type="ECO:0000313" key="5">
    <source>
        <dbReference type="Proteomes" id="UP001566132"/>
    </source>
</evidence>
<dbReference type="InterPro" id="IPR036249">
    <property type="entry name" value="Thioredoxin-like_sf"/>
</dbReference>
<proteinExistence type="predicted"/>
<dbReference type="SUPFAM" id="SSF52833">
    <property type="entry name" value="Thioredoxin-like"/>
    <property type="match status" value="2"/>
</dbReference>
<evidence type="ECO:0000256" key="2">
    <source>
        <dbReference type="SAM" id="Phobius"/>
    </source>
</evidence>
<dbReference type="AlphaFoldDB" id="A0ABD1EI06"/>
<reference evidence="4 5" key="1">
    <citation type="submission" date="2024-05" db="EMBL/GenBank/DDBJ databases">
        <title>Genetic variation in Jamaican populations of the coffee berry borer (Hypothenemus hampei).</title>
        <authorList>
            <person name="Errbii M."/>
            <person name="Myrie A."/>
        </authorList>
    </citation>
    <scope>NUCLEOTIDE SEQUENCE [LARGE SCALE GENOMIC DNA]</scope>
    <source>
        <strain evidence="4">JA-Hopewell-2020-01-JO</strain>
        <tissue evidence="4">Whole body</tissue>
    </source>
</reference>
<evidence type="ECO:0000259" key="3">
    <source>
        <dbReference type="Pfam" id="PF00085"/>
    </source>
</evidence>
<dbReference type="InterPro" id="IPR013766">
    <property type="entry name" value="Thioredoxin_domain"/>
</dbReference>
<keyword evidence="2" id="KW-0472">Membrane</keyword>
<evidence type="ECO:0000313" key="4">
    <source>
        <dbReference type="EMBL" id="KAL1494146.1"/>
    </source>
</evidence>
<protein>
    <recommendedName>
        <fullName evidence="3">Thioredoxin domain-containing protein</fullName>
    </recommendedName>
</protein>
<dbReference type="EMBL" id="JBDJPC010000007">
    <property type="protein sequence ID" value="KAL1494146.1"/>
    <property type="molecule type" value="Genomic_DNA"/>
</dbReference>
<name>A0ABD1EI06_HYPHA</name>
<dbReference type="Pfam" id="PF00085">
    <property type="entry name" value="Thioredoxin"/>
    <property type="match status" value="1"/>
</dbReference>
<feature type="compositionally biased region" description="Basic and acidic residues" evidence="1">
    <location>
        <begin position="9"/>
        <end position="34"/>
    </location>
</feature>
<dbReference type="InterPro" id="IPR052792">
    <property type="entry name" value="Thioredoxin_dom-contain_11"/>
</dbReference>
<evidence type="ECO:0000256" key="1">
    <source>
        <dbReference type="SAM" id="MobiDB-lite"/>
    </source>
</evidence>
<comment type="caution">
    <text evidence="4">The sequence shown here is derived from an EMBL/GenBank/DDBJ whole genome shotgun (WGS) entry which is preliminary data.</text>
</comment>
<dbReference type="Gene3D" id="3.40.30.10">
    <property type="entry name" value="Glutaredoxin"/>
    <property type="match status" value="2"/>
</dbReference>
<feature type="transmembrane region" description="Helical" evidence="2">
    <location>
        <begin position="58"/>
        <end position="75"/>
    </location>
</feature>
<feature type="domain" description="Thioredoxin" evidence="3">
    <location>
        <begin position="563"/>
        <end position="647"/>
    </location>
</feature>
<dbReference type="Proteomes" id="UP001566132">
    <property type="component" value="Unassembled WGS sequence"/>
</dbReference>
<organism evidence="4 5">
    <name type="scientific">Hypothenemus hampei</name>
    <name type="common">Coffee berry borer</name>
    <dbReference type="NCBI Taxonomy" id="57062"/>
    <lineage>
        <taxon>Eukaryota</taxon>
        <taxon>Metazoa</taxon>
        <taxon>Ecdysozoa</taxon>
        <taxon>Arthropoda</taxon>
        <taxon>Hexapoda</taxon>
        <taxon>Insecta</taxon>
        <taxon>Pterygota</taxon>
        <taxon>Neoptera</taxon>
        <taxon>Endopterygota</taxon>
        <taxon>Coleoptera</taxon>
        <taxon>Polyphaga</taxon>
        <taxon>Cucujiformia</taxon>
        <taxon>Curculionidae</taxon>
        <taxon>Scolytinae</taxon>
        <taxon>Hypothenemus</taxon>
    </lineage>
</organism>
<keyword evidence="2" id="KW-0812">Transmembrane</keyword>
<keyword evidence="2" id="KW-1133">Transmembrane helix</keyword>
<accession>A0ABD1EI06</accession>
<dbReference type="PANTHER" id="PTHR46497">
    <property type="entry name" value="THIOREDOXIN DOMAIN-CONTAINING PROTEIN 11"/>
    <property type="match status" value="1"/>
</dbReference>
<sequence>MSWLRKCLVKSEKSGPKRSDSDDKNEPDPRKSVDFKGNNQNQQFRENVNEFTYKMLNLIRELLIFCLILMVYSAITNEMNDLSFIMFYAPWDAESQFARNEFLIAADEMKDYVVFAAVNCWHPASDCRTQYSKVYNFRWPVLIAYPSYGRGIQYNGPISAHYISRFLYKLMKPVERLINETVLNFDEAFVVAELNTLPGSIEYSVYYSVALKYLEVDYAGRITFFVKPVKYTQNKISLYLWDQVKEFIVELNNWKIEPILQWIIKNSESPSSWVTPAGSKSLVLSDLLQPGPFLILFTPRNPYHTANDYYMMLQEIAQEYRNCENRTINFDMNSKRLKHRFEYEELKKLCKTKGISSKKVFSVATVTPFFNSTLTTHINCEPQTCHVYNDMEECVVNGKMQLQTSMWTQESDFKSMENLKKFFHKEWCKRFRTSEKLSETNFVPKDPPDYKPLSFSTLSCTNPNTSLNFIALDSIRDEVFAQRLGIDISTKFHRTAAVIVNEQMETHYILEEPVTNRNLRNFIQRFMNDSLPRSMESNIDLILKNPSSYGFKQNNQSNETIFVEELTHRNFLDSVLQKNKAVVVLYYSKQCSYCNGISFVFLTVARKLSFVDNIIFKRIDGDLNILPWEYTMEEFPTVLLFPSIQKEESRVFPSDIPITVPNLMGFILSNVDTSTKLHVMYSVCLHNDLEKNRESCLSRLRNETLWLIQKTLRDWRQSNNRHRQVVLHNLTQLRQLQFLFNHSPKEIFKIKSYFKRIKIHQADDYTMNLSDNTLLKDEL</sequence>
<keyword evidence="5" id="KW-1185">Reference proteome</keyword>
<gene>
    <name evidence="4" type="ORF">ABEB36_009791</name>
</gene>
<dbReference type="PANTHER" id="PTHR46497:SF1">
    <property type="entry name" value="THIOREDOXIN DOMAIN-CONTAINING PROTEIN 11"/>
    <property type="match status" value="1"/>
</dbReference>